<gene>
    <name evidence="3" type="ORF">E9998_02775</name>
</gene>
<dbReference type="PANTHER" id="PTHR35176">
    <property type="entry name" value="HEME OXYGENASE HI_0854-RELATED"/>
    <property type="match status" value="1"/>
</dbReference>
<keyword evidence="1" id="KW-0560">Oxidoreductase</keyword>
<proteinExistence type="predicted"/>
<dbReference type="EMBL" id="STGX01000002">
    <property type="protein sequence ID" value="THV31313.1"/>
    <property type="molecule type" value="Genomic_DNA"/>
</dbReference>
<sequence length="162" mass="17813">MTALASQARLEELARAIVDANKYMTLATADDDGSPWATPVFFTPDGYSELYWVSSPTARHSRNLASRDTVAIVVFGSHAPIGKAGAVYMRGTADEVPRPELPKAAAHYAARYPDLTYFAPEELRAPAPYRLYRARIAEHSVLIRGDDPEHGTGTDTRRTVHL</sequence>
<dbReference type="InterPro" id="IPR012349">
    <property type="entry name" value="Split_barrel_FMN-bd"/>
</dbReference>
<evidence type="ECO:0000313" key="4">
    <source>
        <dbReference type="Proteomes" id="UP000305792"/>
    </source>
</evidence>
<protein>
    <submittedName>
        <fullName evidence="3">Pyridoxamine 5'-phosphate oxidase family protein</fullName>
    </submittedName>
</protein>
<dbReference type="GO" id="GO:0070967">
    <property type="term" value="F:coenzyme F420 binding"/>
    <property type="evidence" value="ECO:0007669"/>
    <property type="project" value="TreeGrafter"/>
</dbReference>
<dbReference type="RefSeq" id="WP_136528186.1">
    <property type="nucleotide sequence ID" value="NZ_STGX01000002.1"/>
</dbReference>
<reference evidence="3 4" key="1">
    <citation type="journal article" date="2018" name="Int. J. Syst. Evol. Microbiol.">
        <title>Glycomyces paridis sp. nov., isolated from the medicinal plant Paris polyphylla.</title>
        <authorList>
            <person name="Fang X.M."/>
            <person name="Bai J.L."/>
            <person name="Su J."/>
            <person name="Zhao L.L."/>
            <person name="Liu H.Y."/>
            <person name="Ma B.P."/>
            <person name="Zhang Y.Q."/>
            <person name="Yu L.Y."/>
        </authorList>
    </citation>
    <scope>NUCLEOTIDE SEQUENCE [LARGE SCALE GENOMIC DNA]</scope>
    <source>
        <strain evidence="3 4">CPCC 204357</strain>
    </source>
</reference>
<dbReference type="SUPFAM" id="SSF50475">
    <property type="entry name" value="FMN-binding split barrel"/>
    <property type="match status" value="1"/>
</dbReference>
<name>A0A4S8PKM4_9ACTN</name>
<evidence type="ECO:0000256" key="1">
    <source>
        <dbReference type="ARBA" id="ARBA00023002"/>
    </source>
</evidence>
<dbReference type="InterPro" id="IPR011576">
    <property type="entry name" value="Pyridox_Oxase_N"/>
</dbReference>
<dbReference type="Pfam" id="PF01243">
    <property type="entry name" value="PNPOx_N"/>
    <property type="match status" value="1"/>
</dbReference>
<dbReference type="AlphaFoldDB" id="A0A4S8PKM4"/>
<dbReference type="GO" id="GO:0016627">
    <property type="term" value="F:oxidoreductase activity, acting on the CH-CH group of donors"/>
    <property type="evidence" value="ECO:0007669"/>
    <property type="project" value="TreeGrafter"/>
</dbReference>
<comment type="caution">
    <text evidence="3">The sequence shown here is derived from an EMBL/GenBank/DDBJ whole genome shotgun (WGS) entry which is preliminary data.</text>
</comment>
<feature type="domain" description="Pyridoxamine 5'-phosphate oxidase N-terminal" evidence="2">
    <location>
        <begin position="11"/>
        <end position="138"/>
    </location>
</feature>
<dbReference type="GO" id="GO:0005829">
    <property type="term" value="C:cytosol"/>
    <property type="evidence" value="ECO:0007669"/>
    <property type="project" value="TreeGrafter"/>
</dbReference>
<dbReference type="Gene3D" id="2.30.110.10">
    <property type="entry name" value="Electron Transport, Fmn-binding Protein, Chain A"/>
    <property type="match status" value="1"/>
</dbReference>
<dbReference type="PANTHER" id="PTHR35176:SF6">
    <property type="entry name" value="HEME OXYGENASE HI_0854-RELATED"/>
    <property type="match status" value="1"/>
</dbReference>
<dbReference type="InterPro" id="IPR052019">
    <property type="entry name" value="F420H2_bilvrd_red/Heme_oxyg"/>
</dbReference>
<organism evidence="3 4">
    <name type="scientific">Glycomyces paridis</name>
    <dbReference type="NCBI Taxonomy" id="2126555"/>
    <lineage>
        <taxon>Bacteria</taxon>
        <taxon>Bacillati</taxon>
        <taxon>Actinomycetota</taxon>
        <taxon>Actinomycetes</taxon>
        <taxon>Glycomycetales</taxon>
        <taxon>Glycomycetaceae</taxon>
        <taxon>Glycomyces</taxon>
    </lineage>
</organism>
<evidence type="ECO:0000259" key="2">
    <source>
        <dbReference type="Pfam" id="PF01243"/>
    </source>
</evidence>
<evidence type="ECO:0000313" key="3">
    <source>
        <dbReference type="EMBL" id="THV31313.1"/>
    </source>
</evidence>
<dbReference type="Proteomes" id="UP000305792">
    <property type="component" value="Unassembled WGS sequence"/>
</dbReference>
<dbReference type="OrthoDB" id="9788889at2"/>
<keyword evidence="4" id="KW-1185">Reference proteome</keyword>
<accession>A0A4S8PKM4</accession>